<name>A0A3D9JT28_9BACL</name>
<evidence type="ECO:0000256" key="4">
    <source>
        <dbReference type="ARBA" id="ARBA00022723"/>
    </source>
</evidence>
<dbReference type="InterPro" id="IPR050312">
    <property type="entry name" value="IolE/XylAMocC-like"/>
</dbReference>
<keyword evidence="3" id="KW-0963">Cytoplasm</keyword>
<sequence length="343" mass="38269">MTATFRYSVGPWNIHTGADTFGPPVRAEVPFARKLELMKEIGFDAIQLHDDDAVPDLNECDSRSLRTKAKELKRQLDDAGLVPEFVAPRLWEDARTRDGAYTANLKQLRDYADERSKKAIEVANELGTNNIVLWLAREGNFVPENKSTTRSLHYLTEAINRMLEADKQIRIMIEPKPNEPVDKSFVPTVGHALALGYATADPSRVGVLIESAHSLLAGLDPADDMAFALAHRKLWGVHLNDQNGLKFDQDRPFGSVNLRQAFNQVRVLMESGYGSGGEYVGLDVKALRTQSDEKACKHLANSLFVAERLADKVRSLNAAEVAARQEDGDYEELDRYIIDHLLG</sequence>
<keyword evidence="6 7" id="KW-0119">Carbohydrate metabolism</keyword>
<dbReference type="InterPro" id="IPR013022">
    <property type="entry name" value="Xyl_isomerase-like_TIM-brl"/>
</dbReference>
<evidence type="ECO:0000313" key="11">
    <source>
        <dbReference type="Proteomes" id="UP000256977"/>
    </source>
</evidence>
<evidence type="ECO:0000256" key="7">
    <source>
        <dbReference type="RuleBase" id="RU000609"/>
    </source>
</evidence>
<evidence type="ECO:0000256" key="1">
    <source>
        <dbReference type="ARBA" id="ARBA00004496"/>
    </source>
</evidence>
<evidence type="ECO:0000259" key="9">
    <source>
        <dbReference type="Pfam" id="PF01261"/>
    </source>
</evidence>
<dbReference type="Proteomes" id="UP000256977">
    <property type="component" value="Unassembled WGS sequence"/>
</dbReference>
<evidence type="ECO:0000256" key="6">
    <source>
        <dbReference type="ARBA" id="ARBA00023277"/>
    </source>
</evidence>
<gene>
    <name evidence="10" type="ORF">DFP98_110162</name>
</gene>
<dbReference type="InterPro" id="IPR036237">
    <property type="entry name" value="Xyl_isomerase-like_sf"/>
</dbReference>
<feature type="domain" description="Xylose isomerase-like TIM barrel" evidence="9">
    <location>
        <begin position="36"/>
        <end position="263"/>
    </location>
</feature>
<organism evidence="10 11">
    <name type="scientific">Cohnella phaseoli</name>
    <dbReference type="NCBI Taxonomy" id="456490"/>
    <lineage>
        <taxon>Bacteria</taxon>
        <taxon>Bacillati</taxon>
        <taxon>Bacillota</taxon>
        <taxon>Bacilli</taxon>
        <taxon>Bacillales</taxon>
        <taxon>Paenibacillaceae</taxon>
        <taxon>Cohnella</taxon>
    </lineage>
</organism>
<evidence type="ECO:0000256" key="2">
    <source>
        <dbReference type="ARBA" id="ARBA00018232"/>
    </source>
</evidence>
<dbReference type="InterPro" id="IPR001998">
    <property type="entry name" value="Xylose_isomerase"/>
</dbReference>
<dbReference type="PRINTS" id="PR00688">
    <property type="entry name" value="XYLOSISMRASE"/>
</dbReference>
<evidence type="ECO:0000313" key="10">
    <source>
        <dbReference type="EMBL" id="RED76939.1"/>
    </source>
</evidence>
<accession>A0A3D9JT28</accession>
<dbReference type="PANTHER" id="PTHR12110">
    <property type="entry name" value="HYDROXYPYRUVATE ISOMERASE"/>
    <property type="match status" value="1"/>
</dbReference>
<reference evidence="10 11" key="1">
    <citation type="submission" date="2018-07" db="EMBL/GenBank/DDBJ databases">
        <title>Genomic Encyclopedia of Type Strains, Phase III (KMG-III): the genomes of soil and plant-associated and newly described type strains.</title>
        <authorList>
            <person name="Whitman W."/>
        </authorList>
    </citation>
    <scope>NUCLEOTIDE SEQUENCE [LARGE SCALE GENOMIC DNA]</scope>
    <source>
        <strain evidence="10 11">CECT 7287</strain>
    </source>
</reference>
<dbReference type="PROSITE" id="PS51415">
    <property type="entry name" value="XYLOSE_ISOMERASE"/>
    <property type="match status" value="1"/>
</dbReference>
<keyword evidence="11" id="KW-1185">Reference proteome</keyword>
<keyword evidence="7" id="KW-0859">Xylose metabolism</keyword>
<dbReference type="RefSeq" id="WP_116061404.1">
    <property type="nucleotide sequence ID" value="NZ_QRDZ01000010.1"/>
</dbReference>
<comment type="caution">
    <text evidence="10">The sequence shown here is derived from an EMBL/GenBank/DDBJ whole genome shotgun (WGS) entry which is preliminary data.</text>
</comment>
<comment type="similarity">
    <text evidence="7">Belongs to the xylose isomerase family.</text>
</comment>
<dbReference type="AlphaFoldDB" id="A0A3D9JT28"/>
<evidence type="ECO:0000256" key="5">
    <source>
        <dbReference type="ARBA" id="ARBA00023235"/>
    </source>
</evidence>
<dbReference type="GO" id="GO:0042732">
    <property type="term" value="P:D-xylose metabolic process"/>
    <property type="evidence" value="ECO:0007669"/>
    <property type="project" value="UniProtKB-KW"/>
</dbReference>
<comment type="subcellular location">
    <subcellularLocation>
        <location evidence="1 8">Cytoplasm</location>
    </subcellularLocation>
</comment>
<protein>
    <recommendedName>
        <fullName evidence="2 7">Xylose isomerase</fullName>
        <ecNumber evidence="7">5.3.1.5</ecNumber>
    </recommendedName>
</protein>
<dbReference type="GO" id="GO:0046872">
    <property type="term" value="F:metal ion binding"/>
    <property type="evidence" value="ECO:0007669"/>
    <property type="project" value="UniProtKB-KW"/>
</dbReference>
<dbReference type="Pfam" id="PF01261">
    <property type="entry name" value="AP_endonuc_2"/>
    <property type="match status" value="1"/>
</dbReference>
<dbReference type="GO" id="GO:0009045">
    <property type="term" value="F:xylose isomerase activity"/>
    <property type="evidence" value="ECO:0007669"/>
    <property type="project" value="UniProtKB-EC"/>
</dbReference>
<keyword evidence="5 7" id="KW-0413">Isomerase</keyword>
<keyword evidence="4 7" id="KW-0479">Metal-binding</keyword>
<proteinExistence type="inferred from homology"/>
<dbReference type="Gene3D" id="3.20.20.150">
    <property type="entry name" value="Divalent-metal-dependent TIM barrel enzymes"/>
    <property type="match status" value="1"/>
</dbReference>
<dbReference type="SUPFAM" id="SSF51658">
    <property type="entry name" value="Xylose isomerase-like"/>
    <property type="match status" value="1"/>
</dbReference>
<dbReference type="GO" id="GO:0005737">
    <property type="term" value="C:cytoplasm"/>
    <property type="evidence" value="ECO:0007669"/>
    <property type="project" value="UniProtKB-SubCell"/>
</dbReference>
<dbReference type="EMBL" id="QRDZ01000010">
    <property type="protein sequence ID" value="RED76939.1"/>
    <property type="molecule type" value="Genomic_DNA"/>
</dbReference>
<dbReference type="PANTHER" id="PTHR12110:SF52">
    <property type="entry name" value="XYLOSE ISOMERASE"/>
    <property type="match status" value="1"/>
</dbReference>
<dbReference type="EC" id="5.3.1.5" evidence="7"/>
<evidence type="ECO:0000256" key="8">
    <source>
        <dbReference type="RuleBase" id="RU000610"/>
    </source>
</evidence>
<comment type="catalytic activity">
    <reaction evidence="7">
        <text>alpha-D-xylose = alpha-D-xylulofuranose</text>
        <dbReference type="Rhea" id="RHEA:22816"/>
        <dbReference type="ChEBI" id="CHEBI:28518"/>
        <dbReference type="ChEBI" id="CHEBI:188998"/>
        <dbReference type="EC" id="5.3.1.5"/>
    </reaction>
</comment>
<dbReference type="OrthoDB" id="9763981at2"/>
<comment type="subunit">
    <text evidence="8">Homotetramer.</text>
</comment>
<evidence type="ECO:0000256" key="3">
    <source>
        <dbReference type="ARBA" id="ARBA00022490"/>
    </source>
</evidence>